<reference evidence="2" key="2">
    <citation type="submission" date="2020-08" db="EMBL/GenBank/DDBJ databases">
        <title>Draft Genome Sequence of Cumin Blight Pathogen Alternaria burnsii.</title>
        <authorList>
            <person name="Feng Z."/>
        </authorList>
    </citation>
    <scope>NUCLEOTIDE SEQUENCE</scope>
    <source>
        <strain evidence="2">CBS107.38</strain>
    </source>
</reference>
<sequence length="221" mass="24070">MERMRASRPRYKDHDRRKQPSDRASIKHLVPAPDLRKRQDPRNRVLLITDLPTEADNDAIGGNWMISALVLMQNTKGRGWAVKNLSGGIIQGQSVTVQIFRNLTQDVLDRIMNPEASVPDANANSPERPRIARSTVPLTAKALYVPFGSPPAQAPVASALSTPYLPFGSSNPLPAASATPKPSTIASIIGDKTLNQQSPQAASDRTHEDTWGRRDQIAAGN</sequence>
<proteinExistence type="predicted"/>
<reference evidence="2" key="1">
    <citation type="submission" date="2020-01" db="EMBL/GenBank/DDBJ databases">
        <authorList>
            <person name="Feng Z.H.Z."/>
        </authorList>
    </citation>
    <scope>NUCLEOTIDE SEQUENCE</scope>
    <source>
        <strain evidence="2">CBS107.38</strain>
    </source>
</reference>
<dbReference type="EMBL" id="JAAABM010000002">
    <property type="protein sequence ID" value="KAF7679972.1"/>
    <property type="molecule type" value="Genomic_DNA"/>
</dbReference>
<keyword evidence="3" id="KW-1185">Reference proteome</keyword>
<comment type="caution">
    <text evidence="2">The sequence shown here is derived from an EMBL/GenBank/DDBJ whole genome shotgun (WGS) entry which is preliminary data.</text>
</comment>
<name>A0A8H7BDS3_9PLEO</name>
<feature type="compositionally biased region" description="Polar residues" evidence="1">
    <location>
        <begin position="193"/>
        <end position="203"/>
    </location>
</feature>
<dbReference type="RefSeq" id="XP_038789962.1">
    <property type="nucleotide sequence ID" value="XM_038926670.1"/>
</dbReference>
<dbReference type="AlphaFoldDB" id="A0A8H7BDS3"/>
<feature type="compositionally biased region" description="Basic and acidic residues" evidence="1">
    <location>
        <begin position="1"/>
        <end position="25"/>
    </location>
</feature>
<feature type="region of interest" description="Disordered" evidence="1">
    <location>
        <begin position="190"/>
        <end position="221"/>
    </location>
</feature>
<evidence type="ECO:0000256" key="1">
    <source>
        <dbReference type="SAM" id="MobiDB-lite"/>
    </source>
</evidence>
<protein>
    <submittedName>
        <fullName evidence="2">Uncharacterized protein</fullName>
    </submittedName>
</protein>
<feature type="region of interest" description="Disordered" evidence="1">
    <location>
        <begin position="1"/>
        <end position="37"/>
    </location>
</feature>
<accession>A0A8H7BDS3</accession>
<feature type="compositionally biased region" description="Basic and acidic residues" evidence="1">
    <location>
        <begin position="204"/>
        <end position="221"/>
    </location>
</feature>
<organism evidence="2 3">
    <name type="scientific">Alternaria burnsii</name>
    <dbReference type="NCBI Taxonomy" id="1187904"/>
    <lineage>
        <taxon>Eukaryota</taxon>
        <taxon>Fungi</taxon>
        <taxon>Dikarya</taxon>
        <taxon>Ascomycota</taxon>
        <taxon>Pezizomycotina</taxon>
        <taxon>Dothideomycetes</taxon>
        <taxon>Pleosporomycetidae</taxon>
        <taxon>Pleosporales</taxon>
        <taxon>Pleosporineae</taxon>
        <taxon>Pleosporaceae</taxon>
        <taxon>Alternaria</taxon>
        <taxon>Alternaria sect. Alternaria</taxon>
    </lineage>
</organism>
<evidence type="ECO:0000313" key="3">
    <source>
        <dbReference type="Proteomes" id="UP000596902"/>
    </source>
</evidence>
<gene>
    <name evidence="2" type="ORF">GT037_001623</name>
</gene>
<dbReference type="Proteomes" id="UP000596902">
    <property type="component" value="Unassembled WGS sequence"/>
</dbReference>
<dbReference type="GeneID" id="62199848"/>
<evidence type="ECO:0000313" key="2">
    <source>
        <dbReference type="EMBL" id="KAF7679972.1"/>
    </source>
</evidence>